<evidence type="ECO:0000313" key="5">
    <source>
        <dbReference type="Proteomes" id="UP000320674"/>
    </source>
</evidence>
<comment type="caution">
    <text evidence="4">The sequence shown here is derived from an EMBL/GenBank/DDBJ whole genome shotgun (WGS) entry which is preliminary data.</text>
</comment>
<dbReference type="AlphaFoldDB" id="A0A552HZL7"/>
<dbReference type="PANTHER" id="PTHR43397">
    <property type="entry name" value="ERGOTHIONEINE BIOSYNTHESIS PROTEIN 1"/>
    <property type="match status" value="1"/>
</dbReference>
<dbReference type="Proteomes" id="UP000320674">
    <property type="component" value="Unassembled WGS sequence"/>
</dbReference>
<dbReference type="Gene3D" id="3.40.630.30">
    <property type="match status" value="1"/>
</dbReference>
<dbReference type="PROSITE" id="PS51186">
    <property type="entry name" value="GNAT"/>
    <property type="match status" value="1"/>
</dbReference>
<evidence type="ECO:0000256" key="1">
    <source>
        <dbReference type="ARBA" id="ARBA00022603"/>
    </source>
</evidence>
<evidence type="ECO:0000259" key="3">
    <source>
        <dbReference type="PROSITE" id="PS51186"/>
    </source>
</evidence>
<sequence>MNNFSFYDLQPKISNFRDEVLAGLSKQQKQIPPKFFYDDYGSKIFDQICELEEYYPTRTEFGILQQHCSDIADQIGENSLIIEYGSGSSQKICLLAFCMAVPLNENWLDFEIIDFNKNISHNCYEYFTRTFDSTPENTWYLDDLGVRKDKRRRGVAKRLLKTCLTELNSKNVFLRTSASNNQAQLLYQNMGFRHMDGLYTQVFHKRLDGLVREDR</sequence>
<reference evidence="4 5" key="1">
    <citation type="submission" date="2019-01" db="EMBL/GenBank/DDBJ databases">
        <title>Coherence of Microcystis species and biogeography revealed through population genomics.</title>
        <authorList>
            <person name="Perez-Carrascal O.M."/>
            <person name="Terrat Y."/>
            <person name="Giani A."/>
            <person name="Fortin N."/>
            <person name="Tromas N."/>
            <person name="Shapiro B.J."/>
        </authorList>
    </citation>
    <scope>NUCLEOTIDE SEQUENCE [LARGE SCALE GENOMIC DNA]</scope>
    <source>
        <strain evidence="4">Mv_BB_P_19951000_S68D</strain>
    </source>
</reference>
<gene>
    <name evidence="4" type="ORF">EWV77_06845</name>
</gene>
<accession>A0A552HZL7</accession>
<dbReference type="CDD" id="cd04301">
    <property type="entry name" value="NAT_SF"/>
    <property type="match status" value="1"/>
</dbReference>
<dbReference type="Pfam" id="PF10017">
    <property type="entry name" value="Methyltransf_33"/>
    <property type="match status" value="1"/>
</dbReference>
<evidence type="ECO:0000313" key="4">
    <source>
        <dbReference type="EMBL" id="TRU76661.1"/>
    </source>
</evidence>
<dbReference type="InterPro" id="IPR016181">
    <property type="entry name" value="Acyl_CoA_acyltransferase"/>
</dbReference>
<dbReference type="GO" id="GO:0008168">
    <property type="term" value="F:methyltransferase activity"/>
    <property type="evidence" value="ECO:0007669"/>
    <property type="project" value="UniProtKB-KW"/>
</dbReference>
<dbReference type="SUPFAM" id="SSF55729">
    <property type="entry name" value="Acyl-CoA N-acyltransferases (Nat)"/>
    <property type="match status" value="1"/>
</dbReference>
<dbReference type="InterPro" id="IPR000182">
    <property type="entry name" value="GNAT_dom"/>
</dbReference>
<dbReference type="Pfam" id="PF00583">
    <property type="entry name" value="Acetyltransf_1"/>
    <property type="match status" value="1"/>
</dbReference>
<feature type="domain" description="N-acetyltransferase" evidence="3">
    <location>
        <begin position="137"/>
        <end position="215"/>
    </location>
</feature>
<evidence type="ECO:0000256" key="2">
    <source>
        <dbReference type="ARBA" id="ARBA00022679"/>
    </source>
</evidence>
<keyword evidence="2 4" id="KW-0808">Transferase</keyword>
<dbReference type="GO" id="GO:0032259">
    <property type="term" value="P:methylation"/>
    <property type="evidence" value="ECO:0007669"/>
    <property type="project" value="UniProtKB-KW"/>
</dbReference>
<dbReference type="InterPro" id="IPR051128">
    <property type="entry name" value="EgtD_Methyltrsf_superfamily"/>
</dbReference>
<protein>
    <submittedName>
        <fullName evidence="4">GNAT family N-acetyltransferase</fullName>
    </submittedName>
</protein>
<dbReference type="PANTHER" id="PTHR43397:SF1">
    <property type="entry name" value="ERGOTHIONEINE BIOSYNTHESIS PROTEIN 1"/>
    <property type="match status" value="1"/>
</dbReference>
<dbReference type="EMBL" id="SFAZ01000104">
    <property type="protein sequence ID" value="TRU76661.1"/>
    <property type="molecule type" value="Genomic_DNA"/>
</dbReference>
<dbReference type="InterPro" id="IPR019257">
    <property type="entry name" value="MeTrfase_dom"/>
</dbReference>
<organism evidence="4 5">
    <name type="scientific">Microcystis viridis Mv_BB_P_19951000_S68D</name>
    <dbReference type="NCBI Taxonomy" id="2486270"/>
    <lineage>
        <taxon>Bacteria</taxon>
        <taxon>Bacillati</taxon>
        <taxon>Cyanobacteriota</taxon>
        <taxon>Cyanophyceae</taxon>
        <taxon>Oscillatoriophycideae</taxon>
        <taxon>Chroococcales</taxon>
        <taxon>Microcystaceae</taxon>
        <taxon>Microcystis</taxon>
    </lineage>
</organism>
<dbReference type="GO" id="GO:0016747">
    <property type="term" value="F:acyltransferase activity, transferring groups other than amino-acyl groups"/>
    <property type="evidence" value="ECO:0007669"/>
    <property type="project" value="InterPro"/>
</dbReference>
<name>A0A552HZL7_MICVR</name>
<keyword evidence="1" id="KW-0489">Methyltransferase</keyword>
<proteinExistence type="predicted"/>